<evidence type="ECO:0008006" key="4">
    <source>
        <dbReference type="Google" id="ProtNLM"/>
    </source>
</evidence>
<comment type="caution">
    <text evidence="2">The sequence shown here is derived from an EMBL/GenBank/DDBJ whole genome shotgun (WGS) entry which is preliminary data.</text>
</comment>
<feature type="transmembrane region" description="Helical" evidence="1">
    <location>
        <begin position="6"/>
        <end position="24"/>
    </location>
</feature>
<evidence type="ECO:0000256" key="1">
    <source>
        <dbReference type="SAM" id="Phobius"/>
    </source>
</evidence>
<keyword evidence="1" id="KW-0812">Transmembrane</keyword>
<reference evidence="3" key="1">
    <citation type="submission" date="2017-09" db="EMBL/GenBank/DDBJ databases">
        <title>Depth-based differentiation of microbial function through sediment-hosted aquifers and enrichment of novel symbionts in the deep terrestrial subsurface.</title>
        <authorList>
            <person name="Probst A.J."/>
            <person name="Ladd B."/>
            <person name="Jarett J.K."/>
            <person name="Geller-Mcgrath D.E."/>
            <person name="Sieber C.M.K."/>
            <person name="Emerson J.B."/>
            <person name="Anantharaman K."/>
            <person name="Thomas B.C."/>
            <person name="Malmstrom R."/>
            <person name="Stieglmeier M."/>
            <person name="Klingl A."/>
            <person name="Woyke T."/>
            <person name="Ryan C.M."/>
            <person name="Banfield J.F."/>
        </authorList>
    </citation>
    <scope>NUCLEOTIDE SEQUENCE [LARGE SCALE GENOMIC DNA]</scope>
</reference>
<name>A0A2H0TFH5_9BACT</name>
<feature type="transmembrane region" description="Helical" evidence="1">
    <location>
        <begin position="232"/>
        <end position="255"/>
    </location>
</feature>
<evidence type="ECO:0000313" key="3">
    <source>
        <dbReference type="Proteomes" id="UP000229383"/>
    </source>
</evidence>
<feature type="transmembrane region" description="Helical" evidence="1">
    <location>
        <begin position="199"/>
        <end position="220"/>
    </location>
</feature>
<accession>A0A2H0TFH5</accession>
<feature type="transmembrane region" description="Helical" evidence="1">
    <location>
        <begin position="331"/>
        <end position="348"/>
    </location>
</feature>
<feature type="transmembrane region" description="Helical" evidence="1">
    <location>
        <begin position="130"/>
        <end position="148"/>
    </location>
</feature>
<protein>
    <recommendedName>
        <fullName evidence="4">DUF2157 domain-containing protein</fullName>
    </recommendedName>
</protein>
<dbReference type="EMBL" id="PFCN01000027">
    <property type="protein sequence ID" value="PIR70307.1"/>
    <property type="molecule type" value="Genomic_DNA"/>
</dbReference>
<dbReference type="Proteomes" id="UP000229383">
    <property type="component" value="Unassembled WGS sequence"/>
</dbReference>
<sequence>MISFNILFFLFWSIVIIGLIVFFARRRKKGAHPANDKEWYLQFVLSKEDAVSQFFILLSIFFLGVTLLAFNRDLGDPFSWRTILFITSAFGLISAYYLKAFYALAFGLIGTTAWWGAQATEWIQGKDIKTSAIFAGLAFVALLFYSLGHLHEREMKWKRFALVYLGLGIISITGVLFFLSTKSGLFVLGDMTKGVSFFGSWRITLSLFIFLAALVGVAFYTMAKKLVSPFEFLAILLLTFLFGVIALLPQQSMFLQVGDSYNYYSGDQELSSSGVLWAIIFNFVVFFELLGLIFSGYLRRETWLINLGALFLFLLIVVKYFDWFFTFLDKSIFFISAGILLFVVGWFMERGRKYMISNIKTQSQQIPQ</sequence>
<feature type="transmembrane region" description="Helical" evidence="1">
    <location>
        <begin position="304"/>
        <end position="325"/>
    </location>
</feature>
<organism evidence="2 3">
    <name type="scientific">Candidatus Niyogibacteria bacterium CG10_big_fil_rev_8_21_14_0_10_42_19</name>
    <dbReference type="NCBI Taxonomy" id="1974725"/>
    <lineage>
        <taxon>Bacteria</taxon>
        <taxon>Candidatus Niyogiibacteriota</taxon>
    </lineage>
</organism>
<evidence type="ECO:0000313" key="2">
    <source>
        <dbReference type="EMBL" id="PIR70307.1"/>
    </source>
</evidence>
<dbReference type="AlphaFoldDB" id="A0A2H0TFH5"/>
<keyword evidence="1" id="KW-1133">Transmembrane helix</keyword>
<keyword evidence="1" id="KW-0472">Membrane</keyword>
<gene>
    <name evidence="2" type="ORF">COU46_02215</name>
</gene>
<feature type="transmembrane region" description="Helical" evidence="1">
    <location>
        <begin position="54"/>
        <end position="72"/>
    </location>
</feature>
<proteinExistence type="predicted"/>
<feature type="transmembrane region" description="Helical" evidence="1">
    <location>
        <begin position="101"/>
        <end position="118"/>
    </location>
</feature>
<feature type="transmembrane region" description="Helical" evidence="1">
    <location>
        <begin position="160"/>
        <end position="179"/>
    </location>
</feature>
<feature type="transmembrane region" description="Helical" evidence="1">
    <location>
        <begin position="275"/>
        <end position="297"/>
    </location>
</feature>